<keyword evidence="2" id="KW-1185">Reference proteome</keyword>
<sequence>MSIHEQAAIENMVFNYGSTYQTDYRHGQIDTSQRTVYKPKPKTEKTVPFERKDFHTLAKFAIEVPFSLCIKPKEIVRTNPYDVPKPLPQEPDTGRELAIRTRPRLYITPAFSLDEVPPHARDVVIRDVYTSQYTFSNEQVKLPTPGVTAPLPDLAAPAKAVHLPKPQPPAVPREWRMESVQWERSQARYPLDRDREFWSNYDVYKGCNACKETAQYRKYQKLQNKNNPLR</sequence>
<dbReference type="Proteomes" id="UP000823941">
    <property type="component" value="Chromosome 4"/>
</dbReference>
<reference evidence="1 2" key="1">
    <citation type="submission" date="2021-06" db="EMBL/GenBank/DDBJ databases">
        <title>A haploid diamondback moth (Plutella xylostella L.) genome assembly resolves 31 chromosomes and identifies a diamide resistance mutation.</title>
        <authorList>
            <person name="Ward C.M."/>
            <person name="Perry K.D."/>
            <person name="Baker G."/>
            <person name="Powis K."/>
            <person name="Heckel D.G."/>
            <person name="Baxter S.W."/>
        </authorList>
    </citation>
    <scope>NUCLEOTIDE SEQUENCE [LARGE SCALE GENOMIC DNA]</scope>
    <source>
        <strain evidence="1 2">LV</strain>
        <tissue evidence="1">Single pupa</tissue>
    </source>
</reference>
<evidence type="ECO:0000313" key="2">
    <source>
        <dbReference type="Proteomes" id="UP000823941"/>
    </source>
</evidence>
<accession>A0ABQ7R3C4</accession>
<protein>
    <submittedName>
        <fullName evidence="1">Uncharacterized protein</fullName>
    </submittedName>
</protein>
<evidence type="ECO:0000313" key="1">
    <source>
        <dbReference type="EMBL" id="KAG7311795.1"/>
    </source>
</evidence>
<proteinExistence type="predicted"/>
<gene>
    <name evidence="1" type="ORF">JYU34_002875</name>
</gene>
<organism evidence="1 2">
    <name type="scientific">Plutella xylostella</name>
    <name type="common">Diamondback moth</name>
    <name type="synonym">Plutella maculipennis</name>
    <dbReference type="NCBI Taxonomy" id="51655"/>
    <lineage>
        <taxon>Eukaryota</taxon>
        <taxon>Metazoa</taxon>
        <taxon>Ecdysozoa</taxon>
        <taxon>Arthropoda</taxon>
        <taxon>Hexapoda</taxon>
        <taxon>Insecta</taxon>
        <taxon>Pterygota</taxon>
        <taxon>Neoptera</taxon>
        <taxon>Endopterygota</taxon>
        <taxon>Lepidoptera</taxon>
        <taxon>Glossata</taxon>
        <taxon>Ditrysia</taxon>
        <taxon>Yponomeutoidea</taxon>
        <taxon>Plutellidae</taxon>
        <taxon>Plutella</taxon>
    </lineage>
</organism>
<dbReference type="EMBL" id="JAHIBW010000004">
    <property type="protein sequence ID" value="KAG7311795.1"/>
    <property type="molecule type" value="Genomic_DNA"/>
</dbReference>
<name>A0ABQ7R3C4_PLUXY</name>
<comment type="caution">
    <text evidence="1">The sequence shown here is derived from an EMBL/GenBank/DDBJ whole genome shotgun (WGS) entry which is preliminary data.</text>
</comment>